<feature type="transmembrane region" description="Helical" evidence="12">
    <location>
        <begin position="175"/>
        <end position="195"/>
    </location>
</feature>
<keyword evidence="4 12" id="KW-0812">Transmembrane</keyword>
<evidence type="ECO:0000313" key="15">
    <source>
        <dbReference type="EMBL" id="CAD2151508.1"/>
    </source>
</evidence>
<dbReference type="Proteomes" id="UP000580250">
    <property type="component" value="Unassembled WGS sequence"/>
</dbReference>
<feature type="transmembrane region" description="Helical" evidence="12">
    <location>
        <begin position="414"/>
        <end position="436"/>
    </location>
</feature>
<dbReference type="InterPro" id="IPR017981">
    <property type="entry name" value="GPCR_2-like_7TM"/>
</dbReference>
<evidence type="ECO:0000256" key="5">
    <source>
        <dbReference type="ARBA" id="ARBA00022989"/>
    </source>
</evidence>
<dbReference type="Gene3D" id="1.20.1070.10">
    <property type="entry name" value="Rhodopsin 7-helix transmembrane proteins"/>
    <property type="match status" value="1"/>
</dbReference>
<dbReference type="GO" id="GO:0005886">
    <property type="term" value="C:plasma membrane"/>
    <property type="evidence" value="ECO:0007669"/>
    <property type="project" value="UniProtKB-SubCell"/>
</dbReference>
<evidence type="ECO:0000256" key="7">
    <source>
        <dbReference type="ARBA" id="ARBA00023136"/>
    </source>
</evidence>
<dbReference type="PANTHER" id="PTHR45620">
    <property type="entry name" value="PDF RECEPTOR-LIKE PROTEIN-RELATED"/>
    <property type="match status" value="1"/>
</dbReference>
<dbReference type="GO" id="GO:0007188">
    <property type="term" value="P:adenylate cyclase-modulating G protein-coupled receptor signaling pathway"/>
    <property type="evidence" value="ECO:0007669"/>
    <property type="project" value="TreeGrafter"/>
</dbReference>
<reference evidence="15 16" key="1">
    <citation type="submission" date="2020-08" db="EMBL/GenBank/DDBJ databases">
        <authorList>
            <person name="Koutsovoulos G."/>
            <person name="Danchin GJ E."/>
        </authorList>
    </citation>
    <scope>NUCLEOTIDE SEQUENCE [LARGE SCALE GENOMIC DNA]</scope>
</reference>
<dbReference type="PRINTS" id="PR00249">
    <property type="entry name" value="GPCRSECRETIN"/>
</dbReference>
<evidence type="ECO:0000256" key="12">
    <source>
        <dbReference type="SAM" id="Phobius"/>
    </source>
</evidence>
<keyword evidence="3" id="KW-1003">Cell membrane</keyword>
<evidence type="ECO:0000259" key="13">
    <source>
        <dbReference type="PROSITE" id="PS50227"/>
    </source>
</evidence>
<feature type="transmembrane region" description="Helical" evidence="12">
    <location>
        <begin position="207"/>
        <end position="229"/>
    </location>
</feature>
<comment type="similarity">
    <text evidence="2">Belongs to the G-protein coupled receptor 2 family.</text>
</comment>
<dbReference type="PROSITE" id="PS00649">
    <property type="entry name" value="G_PROTEIN_RECEP_F2_1"/>
    <property type="match status" value="1"/>
</dbReference>
<feature type="transmembrane region" description="Helical" evidence="12">
    <location>
        <begin position="383"/>
        <end position="402"/>
    </location>
</feature>
<dbReference type="EMBL" id="CAJEWN010000048">
    <property type="protein sequence ID" value="CAD2151508.1"/>
    <property type="molecule type" value="Genomic_DNA"/>
</dbReference>
<dbReference type="PROSITE" id="PS50261">
    <property type="entry name" value="G_PROTEIN_RECEP_F2_4"/>
    <property type="match status" value="1"/>
</dbReference>
<feature type="region of interest" description="Disordered" evidence="11">
    <location>
        <begin position="457"/>
        <end position="506"/>
    </location>
</feature>
<dbReference type="InterPro" id="IPR050332">
    <property type="entry name" value="GPCR_2"/>
</dbReference>
<evidence type="ECO:0000256" key="10">
    <source>
        <dbReference type="ARBA" id="ARBA00023224"/>
    </source>
</evidence>
<feature type="transmembrane region" description="Helical" evidence="12">
    <location>
        <begin position="293"/>
        <end position="317"/>
    </location>
</feature>
<protein>
    <submittedName>
        <fullName evidence="15">Uncharacterized protein</fullName>
    </submittedName>
</protein>
<evidence type="ECO:0000259" key="14">
    <source>
        <dbReference type="PROSITE" id="PS50261"/>
    </source>
</evidence>
<keyword evidence="6" id="KW-0297">G-protein coupled receptor</keyword>
<name>A0A6V7UAF2_MELEN</name>
<feature type="transmembrane region" description="Helical" evidence="12">
    <location>
        <begin position="344"/>
        <end position="362"/>
    </location>
</feature>
<dbReference type="InterPro" id="IPR001879">
    <property type="entry name" value="GPCR_2_extracellular_dom"/>
</dbReference>
<evidence type="ECO:0000256" key="9">
    <source>
        <dbReference type="ARBA" id="ARBA00023180"/>
    </source>
</evidence>
<dbReference type="InterPro" id="IPR017983">
    <property type="entry name" value="GPCR_2_secretin-like_CS"/>
</dbReference>
<dbReference type="Pfam" id="PF00002">
    <property type="entry name" value="7tm_2"/>
    <property type="match status" value="1"/>
</dbReference>
<dbReference type="InterPro" id="IPR000832">
    <property type="entry name" value="GPCR_2_secretin-like"/>
</dbReference>
<feature type="domain" description="G-protein coupled receptors family 2 profile 2" evidence="14">
    <location>
        <begin position="170"/>
        <end position="438"/>
    </location>
</feature>
<keyword evidence="9" id="KW-0325">Glycoprotein</keyword>
<dbReference type="PROSITE" id="PS50227">
    <property type="entry name" value="G_PROTEIN_RECEP_F2_3"/>
    <property type="match status" value="1"/>
</dbReference>
<dbReference type="Gene3D" id="4.10.1240.10">
    <property type="entry name" value="GPCR, family 2, extracellular hormone receptor domain"/>
    <property type="match status" value="1"/>
</dbReference>
<comment type="subcellular location">
    <subcellularLocation>
        <location evidence="1">Cell membrane</location>
        <topology evidence="1">Multi-pass membrane protein</topology>
    </subcellularLocation>
</comment>
<dbReference type="Pfam" id="PF02793">
    <property type="entry name" value="HRM"/>
    <property type="match status" value="1"/>
</dbReference>
<sequence>MSSSSSTIILYNENPKEASKTTTIINSSPIQLSNGSFVWLNQLNFNLADNMEQCFQALTSAGLPIAPNQSSADSVPWCNATWDTVLCWPATQGGQSVTLQCPPLKGLDPSKTITKYCHSSGNWMGKTENDFSRPHGWTNFTMCFTREVVAIMQQLDNGTLYEAQEVAKNARKLEFVGLGLSLISLLFCVAIFTSFRRLRVFRNLLHLHLMIAILAMVLLRLVLYIDLIFTDRLGHQQLVNPQGRTINTMVFVCELMFFLLEYFKSVAFWWMFLEGLFLHNQLVLAVFNTTPHLWPYLLTGYGVPFIHTLGWLIILFIKKNGKLERCLGSYYLEVEFWILDGPRLAQLVINTLMLINVIRVLWLKVRDSRSSSELQRTKKSVKAALMLIPLLGIPNIMQTIPFSPTQDNITYFAIWTYCASFTYMYQGFMIAIIYCFTNREVQTVLKNCYNRHRLKHSRPLDRHKGGGSHYTQIASKYNNNNNSSSNGINNNNDNEKQRGGKLVSGGQIASVDSGERFLFIRSKMIQELEDREGGNNNIKQLNESKNTNNNNSISSNHQYIKRCSLPINKHKRHPILPSTKIKLKKQLSIHQYQETNNNNIEEEN</sequence>
<comment type="caution">
    <text evidence="15">The sequence shown here is derived from an EMBL/GenBank/DDBJ whole genome shotgun (WGS) entry which is preliminary data.</text>
</comment>
<evidence type="ECO:0000256" key="4">
    <source>
        <dbReference type="ARBA" id="ARBA00022692"/>
    </source>
</evidence>
<keyword evidence="8" id="KW-0675">Receptor</keyword>
<dbReference type="SMART" id="SM00008">
    <property type="entry name" value="HormR"/>
    <property type="match status" value="1"/>
</dbReference>
<evidence type="ECO:0000256" key="11">
    <source>
        <dbReference type="SAM" id="MobiDB-lite"/>
    </source>
</evidence>
<feature type="domain" description="G-protein coupled receptors family 2 profile 1" evidence="13">
    <location>
        <begin position="53"/>
        <end position="147"/>
    </location>
</feature>
<dbReference type="PANTHER" id="PTHR45620:SF17">
    <property type="entry name" value="PDF RECEPTOR"/>
    <property type="match status" value="1"/>
</dbReference>
<gene>
    <name evidence="15" type="ORF">MENT_LOCUS10422</name>
</gene>
<evidence type="ECO:0000256" key="2">
    <source>
        <dbReference type="ARBA" id="ARBA00005314"/>
    </source>
</evidence>
<feature type="compositionally biased region" description="Low complexity" evidence="11">
    <location>
        <begin position="543"/>
        <end position="555"/>
    </location>
</feature>
<organism evidence="15 16">
    <name type="scientific">Meloidogyne enterolobii</name>
    <name type="common">Root-knot nematode worm</name>
    <name type="synonym">Meloidogyne mayaguensis</name>
    <dbReference type="NCBI Taxonomy" id="390850"/>
    <lineage>
        <taxon>Eukaryota</taxon>
        <taxon>Metazoa</taxon>
        <taxon>Ecdysozoa</taxon>
        <taxon>Nematoda</taxon>
        <taxon>Chromadorea</taxon>
        <taxon>Rhabditida</taxon>
        <taxon>Tylenchina</taxon>
        <taxon>Tylenchomorpha</taxon>
        <taxon>Tylenchoidea</taxon>
        <taxon>Meloidogynidae</taxon>
        <taxon>Meloidogyninae</taxon>
        <taxon>Meloidogyne</taxon>
    </lineage>
</organism>
<dbReference type="SUPFAM" id="SSF111418">
    <property type="entry name" value="Hormone receptor domain"/>
    <property type="match status" value="1"/>
</dbReference>
<feature type="region of interest" description="Disordered" evidence="11">
    <location>
        <begin position="531"/>
        <end position="555"/>
    </location>
</feature>
<keyword evidence="7 12" id="KW-0472">Membrane</keyword>
<dbReference type="GO" id="GO:0008528">
    <property type="term" value="F:G protein-coupled peptide receptor activity"/>
    <property type="evidence" value="ECO:0007669"/>
    <property type="project" value="TreeGrafter"/>
</dbReference>
<keyword evidence="10" id="KW-0807">Transducer</keyword>
<dbReference type="AlphaFoldDB" id="A0A6V7UAF2"/>
<evidence type="ECO:0000256" key="3">
    <source>
        <dbReference type="ARBA" id="ARBA00022475"/>
    </source>
</evidence>
<keyword evidence="5 12" id="KW-1133">Transmembrane helix</keyword>
<dbReference type="PROSITE" id="PS00650">
    <property type="entry name" value="G_PROTEIN_RECEP_F2_2"/>
    <property type="match status" value="1"/>
</dbReference>
<dbReference type="SUPFAM" id="SSF81321">
    <property type="entry name" value="Family A G protein-coupled receptor-like"/>
    <property type="match status" value="1"/>
</dbReference>
<dbReference type="InterPro" id="IPR036445">
    <property type="entry name" value="GPCR_2_extracell_dom_sf"/>
</dbReference>
<dbReference type="OrthoDB" id="5967113at2759"/>
<evidence type="ECO:0000256" key="1">
    <source>
        <dbReference type="ARBA" id="ARBA00004651"/>
    </source>
</evidence>
<dbReference type="GO" id="GO:0007166">
    <property type="term" value="P:cell surface receptor signaling pathway"/>
    <property type="evidence" value="ECO:0007669"/>
    <property type="project" value="InterPro"/>
</dbReference>
<evidence type="ECO:0000256" key="6">
    <source>
        <dbReference type="ARBA" id="ARBA00023040"/>
    </source>
</evidence>
<accession>A0A6V7UAF2</accession>
<feature type="compositionally biased region" description="Low complexity" evidence="11">
    <location>
        <begin position="478"/>
        <end position="492"/>
    </location>
</feature>
<evidence type="ECO:0000256" key="8">
    <source>
        <dbReference type="ARBA" id="ARBA00023170"/>
    </source>
</evidence>
<evidence type="ECO:0000313" key="16">
    <source>
        <dbReference type="Proteomes" id="UP000580250"/>
    </source>
</evidence>
<proteinExistence type="inferred from homology"/>